<keyword evidence="4 9" id="KW-0132">Cell division</keyword>
<comment type="subunit">
    <text evidence="9">Part of a complex composed of FtsB, FtsL and FtsQ.</text>
</comment>
<evidence type="ECO:0000256" key="9">
    <source>
        <dbReference type="HAMAP-Rule" id="MF_00911"/>
    </source>
</evidence>
<comment type="caution">
    <text evidence="11">The sequence shown here is derived from an EMBL/GenBank/DDBJ whole genome shotgun (WGS) entry which is preliminary data.</text>
</comment>
<evidence type="ECO:0000256" key="6">
    <source>
        <dbReference type="ARBA" id="ARBA00022989"/>
    </source>
</evidence>
<keyword evidence="2 9" id="KW-1003">Cell membrane</keyword>
<evidence type="ECO:0000313" key="11">
    <source>
        <dbReference type="EMBL" id="EXI86528.1"/>
    </source>
</evidence>
<evidence type="ECO:0000259" key="10">
    <source>
        <dbReference type="PROSITE" id="PS51779"/>
    </source>
</evidence>
<keyword evidence="5 9" id="KW-0812">Transmembrane</keyword>
<dbReference type="PANTHER" id="PTHR35851:SF1">
    <property type="entry name" value="CELL DIVISION PROTEIN FTSQ"/>
    <property type="match status" value="1"/>
</dbReference>
<dbReference type="Gene3D" id="3.10.20.310">
    <property type="entry name" value="membrane protein fhac"/>
    <property type="match status" value="1"/>
</dbReference>
<gene>
    <name evidence="9 11" type="primary">ftsQ</name>
    <name evidence="11" type="ORF">AW11_02978</name>
</gene>
<dbReference type="HAMAP" id="MF_00911">
    <property type="entry name" value="FtsQ_subfam"/>
    <property type="match status" value="1"/>
</dbReference>
<dbReference type="GO" id="GO:0005886">
    <property type="term" value="C:plasma membrane"/>
    <property type="evidence" value="ECO:0007669"/>
    <property type="project" value="UniProtKB-SubCell"/>
</dbReference>
<evidence type="ECO:0000256" key="1">
    <source>
        <dbReference type="ARBA" id="ARBA00004370"/>
    </source>
</evidence>
<reference evidence="11" key="1">
    <citation type="submission" date="2014-02" db="EMBL/GenBank/DDBJ databases">
        <title>Expanding our view of genomic diversity in Candidatus Accumulibacter clades.</title>
        <authorList>
            <person name="Skennerton C.T."/>
            <person name="Barr J.J."/>
            <person name="Slater F.R."/>
            <person name="Bond P.L."/>
            <person name="Tyson G.W."/>
        </authorList>
    </citation>
    <scope>NUCLEOTIDE SEQUENCE [LARGE SCALE GENOMIC DNA]</scope>
</reference>
<evidence type="ECO:0000256" key="7">
    <source>
        <dbReference type="ARBA" id="ARBA00023136"/>
    </source>
</evidence>
<dbReference type="Proteomes" id="UP000022141">
    <property type="component" value="Unassembled WGS sequence"/>
</dbReference>
<keyword evidence="8 9" id="KW-0131">Cell cycle</keyword>
<evidence type="ECO:0000256" key="4">
    <source>
        <dbReference type="ARBA" id="ARBA00022618"/>
    </source>
</evidence>
<dbReference type="EMBL" id="JEMY01000043">
    <property type="protein sequence ID" value="EXI86528.1"/>
    <property type="molecule type" value="Genomic_DNA"/>
</dbReference>
<dbReference type="STRING" id="1454004.AW11_02978"/>
<dbReference type="eggNOG" id="COG1589">
    <property type="taxonomic scope" value="Bacteria"/>
</dbReference>
<dbReference type="PROSITE" id="PS51779">
    <property type="entry name" value="POTRA"/>
    <property type="match status" value="1"/>
</dbReference>
<dbReference type="AlphaFoldDB" id="A0A011NV10"/>
<dbReference type="Pfam" id="PF08478">
    <property type="entry name" value="POTRA_1"/>
    <property type="match status" value="1"/>
</dbReference>
<dbReference type="PANTHER" id="PTHR35851">
    <property type="entry name" value="CELL DIVISION PROTEIN FTSQ"/>
    <property type="match status" value="1"/>
</dbReference>
<dbReference type="InterPro" id="IPR013685">
    <property type="entry name" value="POTRA_FtsQ_type"/>
</dbReference>
<dbReference type="InterPro" id="IPR034746">
    <property type="entry name" value="POTRA"/>
</dbReference>
<dbReference type="Gene3D" id="3.40.50.11690">
    <property type="entry name" value="Cell division protein FtsQ/DivIB"/>
    <property type="match status" value="1"/>
</dbReference>
<evidence type="ECO:0000313" key="12">
    <source>
        <dbReference type="Proteomes" id="UP000022141"/>
    </source>
</evidence>
<evidence type="ECO:0000256" key="3">
    <source>
        <dbReference type="ARBA" id="ARBA00022519"/>
    </source>
</evidence>
<keyword evidence="7 9" id="KW-0472">Membrane</keyword>
<protein>
    <recommendedName>
        <fullName evidence="9">Cell division protein FtsQ</fullName>
    </recommendedName>
</protein>
<dbReference type="GO" id="GO:0043093">
    <property type="term" value="P:FtsZ-dependent cytokinesis"/>
    <property type="evidence" value="ECO:0007669"/>
    <property type="project" value="UniProtKB-UniRule"/>
</dbReference>
<comment type="function">
    <text evidence="9">Essential cell division protein. May link together the upstream cell division proteins, which are predominantly cytoplasmic, with the downstream cell division proteins, which are predominantly periplasmic. May control correct divisome assembly.</text>
</comment>
<evidence type="ECO:0000256" key="5">
    <source>
        <dbReference type="ARBA" id="ARBA00022692"/>
    </source>
</evidence>
<dbReference type="Pfam" id="PF03799">
    <property type="entry name" value="FtsQ_DivIB_C"/>
    <property type="match status" value="1"/>
</dbReference>
<organism evidence="11 12">
    <name type="scientific">Accumulibacter regalis</name>
    <dbReference type="NCBI Taxonomy" id="522306"/>
    <lineage>
        <taxon>Bacteria</taxon>
        <taxon>Pseudomonadati</taxon>
        <taxon>Pseudomonadota</taxon>
        <taxon>Betaproteobacteria</taxon>
        <taxon>Candidatus Accumulibacter</taxon>
    </lineage>
</organism>
<dbReference type="GO" id="GO:0090529">
    <property type="term" value="P:cell septum assembly"/>
    <property type="evidence" value="ECO:0007669"/>
    <property type="project" value="InterPro"/>
</dbReference>
<evidence type="ECO:0000256" key="2">
    <source>
        <dbReference type="ARBA" id="ARBA00022475"/>
    </source>
</evidence>
<dbReference type="InterPro" id="IPR045335">
    <property type="entry name" value="FtsQ_C_sf"/>
</dbReference>
<evidence type="ECO:0000256" key="8">
    <source>
        <dbReference type="ARBA" id="ARBA00023306"/>
    </source>
</evidence>
<accession>A0A011NV10</accession>
<name>A0A011NV10_ACCRE</name>
<sequence>MWHKPQLMTAVADLLLLAAGAALLVAAVIWGAPRMRLIPLNEVRVTHELQSVQRSDVEQALEDLLRGSFLTVNLEALRLALEQLPWVRHAEVWRKWPARIDVRIEEQQAVAHWGEGRGELVNIFGEVFAASLPEGQRLPRLSGPSGSAGDVLRRHEEFARVLRPIGRQPVQVALSPRLAWALELEDGMLVELGREQAKAPIRMRLQRFVDYYPTLSDTRHGRPLAVDMRYPNGFALRFPASAGHEVKGKK</sequence>
<dbReference type="PATRIC" id="fig|1454004.3.peg.3071"/>
<keyword evidence="3 9" id="KW-0997">Cell inner membrane</keyword>
<keyword evidence="6 9" id="KW-1133">Transmembrane helix</keyword>
<comment type="similarity">
    <text evidence="9">Belongs to the FtsQ/DivIB family. FtsQ subfamily.</text>
</comment>
<keyword evidence="12" id="KW-1185">Reference proteome</keyword>
<dbReference type="InterPro" id="IPR026579">
    <property type="entry name" value="FtsQ"/>
</dbReference>
<proteinExistence type="inferred from homology"/>
<dbReference type="GO" id="GO:0032153">
    <property type="term" value="C:cell division site"/>
    <property type="evidence" value="ECO:0007669"/>
    <property type="project" value="UniProtKB-UniRule"/>
</dbReference>
<dbReference type="InterPro" id="IPR005548">
    <property type="entry name" value="Cell_div_FtsQ/DivIB_C"/>
</dbReference>
<feature type="domain" description="POTRA" evidence="10">
    <location>
        <begin position="38"/>
        <end position="107"/>
    </location>
</feature>
<comment type="subcellular location">
    <subcellularLocation>
        <location evidence="9">Cell inner membrane</location>
        <topology evidence="9">Single-pass type II membrane protein</topology>
    </subcellularLocation>
    <subcellularLocation>
        <location evidence="1">Membrane</location>
    </subcellularLocation>
    <text evidence="9">Localizes to the division septum.</text>
</comment>